<dbReference type="InParanoid" id="A0A2H3CJE8"/>
<reference evidence="4" key="1">
    <citation type="journal article" date="2017" name="Nat. Ecol. Evol.">
        <title>Genome expansion and lineage-specific genetic innovations in the forest pathogenic fungi Armillaria.</title>
        <authorList>
            <person name="Sipos G."/>
            <person name="Prasanna A.N."/>
            <person name="Walter M.C."/>
            <person name="O'Connor E."/>
            <person name="Balint B."/>
            <person name="Krizsan K."/>
            <person name="Kiss B."/>
            <person name="Hess J."/>
            <person name="Varga T."/>
            <person name="Slot J."/>
            <person name="Riley R."/>
            <person name="Boka B."/>
            <person name="Rigling D."/>
            <person name="Barry K."/>
            <person name="Lee J."/>
            <person name="Mihaltcheva S."/>
            <person name="LaButti K."/>
            <person name="Lipzen A."/>
            <person name="Waldron R."/>
            <person name="Moloney N.M."/>
            <person name="Sperisen C."/>
            <person name="Kredics L."/>
            <person name="Vagvoelgyi C."/>
            <person name="Patrignani A."/>
            <person name="Fitzpatrick D."/>
            <person name="Nagy I."/>
            <person name="Doyle S."/>
            <person name="Anderson J.B."/>
            <person name="Grigoriev I.V."/>
            <person name="Gueldener U."/>
            <person name="Muensterkoetter M."/>
            <person name="Nagy L.G."/>
        </authorList>
    </citation>
    <scope>NUCLEOTIDE SEQUENCE [LARGE SCALE GENOMIC DNA]</scope>
    <source>
        <strain evidence="4">Ar21-2</strain>
    </source>
</reference>
<feature type="transmembrane region" description="Helical" evidence="2">
    <location>
        <begin position="80"/>
        <end position="102"/>
    </location>
</feature>
<dbReference type="InterPro" id="IPR040521">
    <property type="entry name" value="KDZ"/>
</dbReference>
<evidence type="ECO:0000256" key="1">
    <source>
        <dbReference type="SAM" id="MobiDB-lite"/>
    </source>
</evidence>
<keyword evidence="2" id="KW-1133">Transmembrane helix</keyword>
<dbReference type="Pfam" id="PF18758">
    <property type="entry name" value="KDZ"/>
    <property type="match status" value="1"/>
</dbReference>
<gene>
    <name evidence="3" type="ORF">ARMGADRAFT_1038012</name>
</gene>
<sequence length="433" mass="49775">MTWLSSVLHTHGLAWICLRVERKYWQSSNPGLGIGWGYFVPKDPYDEFVLNHTSDDDISICVSFAVLMKQDTKFSMGMRYTGIGTVSLLSLFAELLLVIISYDIVCQWFINLDNHMKDWPSELGTVPENMILTPAILKFHELVHKQENHQEFSCNLIKGMGLLDCEVPEWIWGPNNPLSNLTKTMGPRSQQDVLDNNFGMWNWQKYTGMGFPEHLVTEWEKICVEWEDAGFLKMMVETPFTINQEYMSEEEVEKELEAEEEEHCRQGRRVLHAMSAYKFVILGLALEESQQMNVMKGAGVSKTTQESNYIILKEKLQSWLVLHAIYIPGLVQYLTEIGEPCSYDDENAEDVRLWLPSNLPSNQRSTFGEVGAVWTWRVGGDIADPRNKDIRSYMDIDAKKLVPGQQGNNEDDDEPTYASKDEEEDELSLETEE</sequence>
<feature type="compositionally biased region" description="Acidic residues" evidence="1">
    <location>
        <begin position="409"/>
        <end position="433"/>
    </location>
</feature>
<dbReference type="EMBL" id="KZ293708">
    <property type="protein sequence ID" value="PBK83211.1"/>
    <property type="molecule type" value="Genomic_DNA"/>
</dbReference>
<dbReference type="OrthoDB" id="3257768at2759"/>
<feature type="region of interest" description="Disordered" evidence="1">
    <location>
        <begin position="398"/>
        <end position="433"/>
    </location>
</feature>
<evidence type="ECO:0000313" key="4">
    <source>
        <dbReference type="Proteomes" id="UP000217790"/>
    </source>
</evidence>
<protein>
    <submittedName>
        <fullName evidence="3">Uncharacterized protein</fullName>
    </submittedName>
</protein>
<organism evidence="3 4">
    <name type="scientific">Armillaria gallica</name>
    <name type="common">Bulbous honey fungus</name>
    <name type="synonym">Armillaria bulbosa</name>
    <dbReference type="NCBI Taxonomy" id="47427"/>
    <lineage>
        <taxon>Eukaryota</taxon>
        <taxon>Fungi</taxon>
        <taxon>Dikarya</taxon>
        <taxon>Basidiomycota</taxon>
        <taxon>Agaricomycotina</taxon>
        <taxon>Agaricomycetes</taxon>
        <taxon>Agaricomycetidae</taxon>
        <taxon>Agaricales</taxon>
        <taxon>Marasmiineae</taxon>
        <taxon>Physalacriaceae</taxon>
        <taxon>Armillaria</taxon>
    </lineage>
</organism>
<keyword evidence="4" id="KW-1185">Reference proteome</keyword>
<dbReference type="STRING" id="47427.A0A2H3CJE8"/>
<name>A0A2H3CJE8_ARMGA</name>
<dbReference type="Proteomes" id="UP000217790">
    <property type="component" value="Unassembled WGS sequence"/>
</dbReference>
<keyword evidence="2" id="KW-0812">Transmembrane</keyword>
<dbReference type="AlphaFoldDB" id="A0A2H3CJE8"/>
<evidence type="ECO:0000313" key="3">
    <source>
        <dbReference type="EMBL" id="PBK83211.1"/>
    </source>
</evidence>
<keyword evidence="2" id="KW-0472">Membrane</keyword>
<proteinExistence type="predicted"/>
<evidence type="ECO:0000256" key="2">
    <source>
        <dbReference type="SAM" id="Phobius"/>
    </source>
</evidence>
<accession>A0A2H3CJE8</accession>